<evidence type="ECO:0000313" key="8">
    <source>
        <dbReference type="Proteomes" id="UP000045782"/>
    </source>
</evidence>
<dbReference type="InterPro" id="IPR005000">
    <property type="entry name" value="Aldolase/citrate-lyase_domain"/>
</dbReference>
<organism evidence="7 8">
    <name type="scientific">Mycobacteroides abscessus</name>
    <dbReference type="NCBI Taxonomy" id="36809"/>
    <lineage>
        <taxon>Bacteria</taxon>
        <taxon>Bacillati</taxon>
        <taxon>Actinomycetota</taxon>
        <taxon>Actinomycetes</taxon>
        <taxon>Mycobacteriales</taxon>
        <taxon>Mycobacteriaceae</taxon>
        <taxon>Mycobacteroides</taxon>
    </lineage>
</organism>
<feature type="binding site" evidence="5">
    <location>
        <position position="121"/>
    </location>
    <ligand>
        <name>Mg(2+)</name>
        <dbReference type="ChEBI" id="CHEBI:18420"/>
    </ligand>
</feature>
<dbReference type="PANTHER" id="PTHR32308">
    <property type="entry name" value="LYASE BETA SUBUNIT, PUTATIVE (AFU_ORTHOLOGUE AFUA_4G13030)-RELATED"/>
    <property type="match status" value="1"/>
</dbReference>
<evidence type="ECO:0000256" key="5">
    <source>
        <dbReference type="PIRSR" id="PIRSR015582-2"/>
    </source>
</evidence>
<dbReference type="GO" id="GO:0006107">
    <property type="term" value="P:oxaloacetate metabolic process"/>
    <property type="evidence" value="ECO:0007669"/>
    <property type="project" value="TreeGrafter"/>
</dbReference>
<feature type="binding site" evidence="4">
    <location>
        <position position="121"/>
    </location>
    <ligand>
        <name>substrate</name>
    </ligand>
</feature>
<feature type="binding site" evidence="4">
    <location>
        <position position="69"/>
    </location>
    <ligand>
        <name>substrate</name>
    </ligand>
</feature>
<dbReference type="Gene3D" id="3.20.20.60">
    <property type="entry name" value="Phosphoenolpyruvate-binding domains"/>
    <property type="match status" value="1"/>
</dbReference>
<dbReference type="RefSeq" id="WP_016893562.1">
    <property type="nucleotide sequence ID" value="NZ_CSWP01000006.1"/>
</dbReference>
<dbReference type="SUPFAM" id="SSF51621">
    <property type="entry name" value="Phosphoenolpyruvate/pyruvate domain"/>
    <property type="match status" value="1"/>
</dbReference>
<protein>
    <submittedName>
        <fullName evidence="7">Citrate lyase</fullName>
        <ecNumber evidence="7">4.1.-.-</ecNumber>
    </submittedName>
</protein>
<keyword evidence="3 5" id="KW-0460">Magnesium</keyword>
<evidence type="ECO:0000313" key="7">
    <source>
        <dbReference type="EMBL" id="CPV60402.1"/>
    </source>
</evidence>
<reference evidence="7 8" key="1">
    <citation type="submission" date="2015-03" db="EMBL/GenBank/DDBJ databases">
        <authorList>
            <person name="Murphy D."/>
        </authorList>
    </citation>
    <scope>NUCLEOTIDE SEQUENCE [LARGE SCALE GENOMIC DNA]</scope>
    <source>
        <strain evidence="7 8">PAP088</strain>
    </source>
</reference>
<accession>A0A0U0ZP75</accession>
<evidence type="ECO:0000256" key="4">
    <source>
        <dbReference type="PIRSR" id="PIRSR015582-1"/>
    </source>
</evidence>
<dbReference type="AlphaFoldDB" id="A0A0U0ZP75"/>
<name>A0A0U0ZP75_9MYCO</name>
<dbReference type="EC" id="4.1.-.-" evidence="7"/>
<keyword evidence="7" id="KW-0456">Lyase</keyword>
<proteinExistence type="predicted"/>
<evidence type="ECO:0000256" key="1">
    <source>
        <dbReference type="ARBA" id="ARBA00001946"/>
    </source>
</evidence>
<feature type="domain" description="HpcH/HpaI aldolase/citrate lyase" evidence="6">
    <location>
        <begin position="12"/>
        <end position="215"/>
    </location>
</feature>
<dbReference type="GO" id="GO:0000287">
    <property type="term" value="F:magnesium ion binding"/>
    <property type="evidence" value="ECO:0007669"/>
    <property type="project" value="TreeGrafter"/>
</dbReference>
<keyword evidence="2 5" id="KW-0479">Metal-binding</keyword>
<feature type="binding site" evidence="5">
    <location>
        <position position="147"/>
    </location>
    <ligand>
        <name>Mg(2+)</name>
        <dbReference type="ChEBI" id="CHEBI:18420"/>
    </ligand>
</feature>
<dbReference type="InterPro" id="IPR011206">
    <property type="entry name" value="Citrate_lyase_beta/mcl1/mcl2"/>
</dbReference>
<dbReference type="EMBL" id="CSWP01000006">
    <property type="protein sequence ID" value="CPV60402.1"/>
    <property type="molecule type" value="Genomic_DNA"/>
</dbReference>
<dbReference type="PIRSF" id="PIRSF015582">
    <property type="entry name" value="Cit_lyase_B"/>
    <property type="match status" value="1"/>
</dbReference>
<sequence>MTGPESGIGWARSLLFVPGDRPERFAKAADSGADAIVIDLEDAVAPDAKNVAREAAERWLREGGHAIVRINGSGTQWHADDVALAAACGCPVMLPKARSASHVSEVVAELPPGTELIALIETAAGVLAAPEICATDGVVRVAFGSIDLAAELGINPEEHESMLYARSALVTAAAAAGQATPVDGVTTTLNDAGLLLADAARAARLGFGGKLCIHPRQVPAINAQFSPSQDEVAWARQVSAAVDGGASVVDGRMVDKPVVERAARILQRQSALAEESVASALS</sequence>
<evidence type="ECO:0000256" key="2">
    <source>
        <dbReference type="ARBA" id="ARBA00022723"/>
    </source>
</evidence>
<comment type="cofactor">
    <cofactor evidence="1">
        <name>Mg(2+)</name>
        <dbReference type="ChEBI" id="CHEBI:18420"/>
    </cofactor>
</comment>
<dbReference type="GO" id="GO:0016829">
    <property type="term" value="F:lyase activity"/>
    <property type="evidence" value="ECO:0007669"/>
    <property type="project" value="UniProtKB-KW"/>
</dbReference>
<dbReference type="Pfam" id="PF03328">
    <property type="entry name" value="HpcH_HpaI"/>
    <property type="match status" value="1"/>
</dbReference>
<dbReference type="PANTHER" id="PTHR32308:SF10">
    <property type="entry name" value="CITRATE LYASE SUBUNIT BETA"/>
    <property type="match status" value="1"/>
</dbReference>
<dbReference type="InterPro" id="IPR015813">
    <property type="entry name" value="Pyrv/PenolPyrv_kinase-like_dom"/>
</dbReference>
<gene>
    <name evidence="7" type="primary">citE_2</name>
    <name evidence="7" type="ORF">ERS075579_03232</name>
</gene>
<dbReference type="Proteomes" id="UP000045782">
    <property type="component" value="Unassembled WGS sequence"/>
</dbReference>
<dbReference type="InterPro" id="IPR040442">
    <property type="entry name" value="Pyrv_kinase-like_dom_sf"/>
</dbReference>
<evidence type="ECO:0000259" key="6">
    <source>
        <dbReference type="Pfam" id="PF03328"/>
    </source>
</evidence>
<evidence type="ECO:0000256" key="3">
    <source>
        <dbReference type="ARBA" id="ARBA00022842"/>
    </source>
</evidence>